<comment type="caution">
    <text evidence="2">The sequence shown here is derived from an EMBL/GenBank/DDBJ whole genome shotgun (WGS) entry which is preliminary data.</text>
</comment>
<feature type="region of interest" description="Disordered" evidence="1">
    <location>
        <begin position="1"/>
        <end position="31"/>
    </location>
</feature>
<dbReference type="InterPro" id="IPR051159">
    <property type="entry name" value="Hexapeptide_acetyltransf"/>
</dbReference>
<dbReference type="AlphaFoldDB" id="A0A8J3EU02"/>
<evidence type="ECO:0000256" key="1">
    <source>
        <dbReference type="SAM" id="MobiDB-lite"/>
    </source>
</evidence>
<keyword evidence="3" id="KW-1185">Reference proteome</keyword>
<dbReference type="PANTHER" id="PTHR23416">
    <property type="entry name" value="SIALIC ACID SYNTHASE-RELATED"/>
    <property type="match status" value="1"/>
</dbReference>
<dbReference type="RefSeq" id="WP_205745310.1">
    <property type="nucleotide sequence ID" value="NZ_BMHA01000006.1"/>
</dbReference>
<feature type="compositionally biased region" description="Low complexity" evidence="1">
    <location>
        <begin position="7"/>
        <end position="24"/>
    </location>
</feature>
<dbReference type="InterPro" id="IPR011004">
    <property type="entry name" value="Trimer_LpxA-like_sf"/>
</dbReference>
<dbReference type="CDD" id="cd04647">
    <property type="entry name" value="LbH_MAT_like"/>
    <property type="match status" value="1"/>
</dbReference>
<sequence length="315" mass="34609">MPDDAADAAATPANAPVPDAAPPAHLGPDVPTSAADVEEAARAALHEHTEATVRAETAREGHRRASRLVADLLAERPLPDHVRRPPMRLHYPRWGWRQAVRHAVERRMLTPQYLRLYQRHAWHRARAAATGNHVVFQGVVFTGRRVEFRGRPGHGRLVLGPWCWIGDDNKLRAHEGQLTLGAKVVMGRDNVVNTYLDVEIGDASILADWIYVCDFDHRFDRLDVPIKDQGIVKSPVRIGGDVWVGEKATVLRGVDVGRGSVIASHCLVNVDIPPFSIAVGVPARVVKSRLPEGVDPEEAADRLRRGLPIPGDPIG</sequence>
<name>A0A8J3EU02_9ACTN</name>
<dbReference type="EMBL" id="BMHA01000006">
    <property type="protein sequence ID" value="GGI06130.1"/>
    <property type="molecule type" value="Genomic_DNA"/>
</dbReference>
<dbReference type="Gene3D" id="2.160.10.10">
    <property type="entry name" value="Hexapeptide repeat proteins"/>
    <property type="match status" value="1"/>
</dbReference>
<dbReference type="PANTHER" id="PTHR23416:SF78">
    <property type="entry name" value="LIPOPOLYSACCHARIDE BIOSYNTHESIS O-ACETYL TRANSFERASE WBBJ-RELATED"/>
    <property type="match status" value="1"/>
</dbReference>
<dbReference type="SUPFAM" id="SSF51161">
    <property type="entry name" value="Trimeric LpxA-like enzymes"/>
    <property type="match status" value="1"/>
</dbReference>
<reference evidence="2" key="1">
    <citation type="journal article" date="2014" name="Int. J. Syst. Evol. Microbiol.">
        <title>Complete genome sequence of Corynebacterium casei LMG S-19264T (=DSM 44701T), isolated from a smear-ripened cheese.</title>
        <authorList>
            <consortium name="US DOE Joint Genome Institute (JGI-PGF)"/>
            <person name="Walter F."/>
            <person name="Albersmeier A."/>
            <person name="Kalinowski J."/>
            <person name="Ruckert C."/>
        </authorList>
    </citation>
    <scope>NUCLEOTIDE SEQUENCE</scope>
    <source>
        <strain evidence="2">CGMCC 1.14988</strain>
    </source>
</reference>
<organism evidence="2 3">
    <name type="scientific">Egicoccus halophilus</name>
    <dbReference type="NCBI Taxonomy" id="1670830"/>
    <lineage>
        <taxon>Bacteria</taxon>
        <taxon>Bacillati</taxon>
        <taxon>Actinomycetota</taxon>
        <taxon>Nitriliruptoria</taxon>
        <taxon>Egicoccales</taxon>
        <taxon>Egicoccaceae</taxon>
        <taxon>Egicoccus</taxon>
    </lineage>
</organism>
<proteinExistence type="predicted"/>
<dbReference type="Proteomes" id="UP000650511">
    <property type="component" value="Unassembled WGS sequence"/>
</dbReference>
<reference evidence="2" key="2">
    <citation type="submission" date="2020-09" db="EMBL/GenBank/DDBJ databases">
        <authorList>
            <person name="Sun Q."/>
            <person name="Zhou Y."/>
        </authorList>
    </citation>
    <scope>NUCLEOTIDE SEQUENCE</scope>
    <source>
        <strain evidence="2">CGMCC 1.14988</strain>
    </source>
</reference>
<gene>
    <name evidence="2" type="ORF">GCM10011354_17550</name>
</gene>
<protein>
    <submittedName>
        <fullName evidence="2">Putative acetyltransferase</fullName>
    </submittedName>
</protein>
<evidence type="ECO:0000313" key="2">
    <source>
        <dbReference type="EMBL" id="GGI06130.1"/>
    </source>
</evidence>
<accession>A0A8J3EU02</accession>
<evidence type="ECO:0000313" key="3">
    <source>
        <dbReference type="Proteomes" id="UP000650511"/>
    </source>
</evidence>